<dbReference type="EMBL" id="WIGN01000064">
    <property type="protein sequence ID" value="KAF6812346.1"/>
    <property type="molecule type" value="Genomic_DNA"/>
</dbReference>
<dbReference type="Proteomes" id="UP000652219">
    <property type="component" value="Unassembled WGS sequence"/>
</dbReference>
<comment type="caution">
    <text evidence="1">The sequence shown here is derived from an EMBL/GenBank/DDBJ whole genome shotgun (WGS) entry which is preliminary data.</text>
</comment>
<evidence type="ECO:0000313" key="1">
    <source>
        <dbReference type="EMBL" id="KAF6812346.1"/>
    </source>
</evidence>
<name>A0A8H6JGT0_9PEZI</name>
<gene>
    <name evidence="1" type="ORF">CSOJ01_05217</name>
</gene>
<dbReference type="AlphaFoldDB" id="A0A8H6JGT0"/>
<protein>
    <submittedName>
        <fullName evidence="1">Uncharacterized protein</fullName>
    </submittedName>
</protein>
<proteinExistence type="predicted"/>
<reference evidence="1 2" key="1">
    <citation type="journal article" date="2020" name="Phytopathology">
        <title>Genome Sequence Resources of Colletotrichum truncatum, C. plurivorum, C. musicola, and C. sojae: Four Species Pathogenic to Soybean (Glycine max).</title>
        <authorList>
            <person name="Rogerio F."/>
            <person name="Boufleur T.R."/>
            <person name="Ciampi-Guillardi M."/>
            <person name="Sukno S.A."/>
            <person name="Thon M.R."/>
            <person name="Massola Junior N.S."/>
            <person name="Baroncelli R."/>
        </authorList>
    </citation>
    <scope>NUCLEOTIDE SEQUENCE [LARGE SCALE GENOMIC DNA]</scope>
    <source>
        <strain evidence="1 2">LFN0009</strain>
    </source>
</reference>
<organism evidence="1 2">
    <name type="scientific">Colletotrichum sojae</name>
    <dbReference type="NCBI Taxonomy" id="2175907"/>
    <lineage>
        <taxon>Eukaryota</taxon>
        <taxon>Fungi</taxon>
        <taxon>Dikarya</taxon>
        <taxon>Ascomycota</taxon>
        <taxon>Pezizomycotina</taxon>
        <taxon>Sordariomycetes</taxon>
        <taxon>Hypocreomycetidae</taxon>
        <taxon>Glomerellales</taxon>
        <taxon>Glomerellaceae</taxon>
        <taxon>Colletotrichum</taxon>
        <taxon>Colletotrichum orchidearum species complex</taxon>
    </lineage>
</organism>
<sequence length="125" mass="13364">MTESGFMPSFASAGKVSYGPEATFAPSIPWLCQRRDAPPSGTTCPFLQEARFRGGLDLGGRHIGTQSVQPAHMDCISGPAEVAGRCSKRFSSHPRSSPTLLRALRPGSPCIHMLSERLDITFGSS</sequence>
<evidence type="ECO:0000313" key="2">
    <source>
        <dbReference type="Proteomes" id="UP000652219"/>
    </source>
</evidence>
<keyword evidence="2" id="KW-1185">Reference proteome</keyword>
<accession>A0A8H6JGT0</accession>